<dbReference type="InterPro" id="IPR046373">
    <property type="entry name" value="Acyl-CoA_Oxase/DH_mid-dom_sf"/>
</dbReference>
<comment type="cofactor">
    <cofactor evidence="1 5">
        <name>FAD</name>
        <dbReference type="ChEBI" id="CHEBI:57692"/>
    </cofactor>
</comment>
<dbReference type="EMBL" id="VNIP01000017">
    <property type="protein sequence ID" value="KAA1176509.1"/>
    <property type="molecule type" value="Genomic_DNA"/>
</dbReference>
<dbReference type="OrthoDB" id="9775090at2"/>
<dbReference type="InterPro" id="IPR009075">
    <property type="entry name" value="AcylCo_DH/oxidase_C"/>
</dbReference>
<gene>
    <name evidence="10" type="ORF">FP026_28135</name>
</gene>
<dbReference type="SUPFAM" id="SSF56645">
    <property type="entry name" value="Acyl-CoA dehydrogenase NM domain-like"/>
    <property type="match status" value="1"/>
</dbReference>
<dbReference type="InterPro" id="IPR036250">
    <property type="entry name" value="AcylCo_DH-like_C"/>
</dbReference>
<evidence type="ECO:0000256" key="6">
    <source>
        <dbReference type="SAM" id="MobiDB-lite"/>
    </source>
</evidence>
<evidence type="ECO:0000259" key="7">
    <source>
        <dbReference type="Pfam" id="PF00441"/>
    </source>
</evidence>
<dbReference type="Pfam" id="PF02770">
    <property type="entry name" value="Acyl-CoA_dh_M"/>
    <property type="match status" value="1"/>
</dbReference>
<dbReference type="GO" id="GO:0050660">
    <property type="term" value="F:flavin adenine dinucleotide binding"/>
    <property type="evidence" value="ECO:0007669"/>
    <property type="project" value="InterPro"/>
</dbReference>
<dbReference type="GO" id="GO:0006635">
    <property type="term" value="P:fatty acid beta-oxidation"/>
    <property type="evidence" value="ECO:0007669"/>
    <property type="project" value="InterPro"/>
</dbReference>
<dbReference type="InterPro" id="IPR045008">
    <property type="entry name" value="ACX4-like"/>
</dbReference>
<keyword evidence="4 5" id="KW-0274">FAD</keyword>
<proteinExistence type="inferred from homology"/>
<evidence type="ECO:0000256" key="2">
    <source>
        <dbReference type="ARBA" id="ARBA00009347"/>
    </source>
</evidence>
<evidence type="ECO:0000256" key="3">
    <source>
        <dbReference type="ARBA" id="ARBA00022630"/>
    </source>
</evidence>
<sequence>MSTQPSPTASTEGKQLPLPNSDFYDLAETLDPSELALVRQVRTFMESKVAPVINKYWAEDAFPFELIPALKELNIGGLGLNGYGCKGGSAKLFGFVAMEMARVDASFCTFFGVHDGLAMGSIYLDGSEEQKQKWLPPMARFEKIGCFGLTEPLVGSGAGGGLTTTAKREGDVWILNGQKKWIGNSPWCDLSIIWARDVSDNQVKGFIIENKTTDGFSVEKIENKIALRVVQNGLITMKDCRVSEENRLQASNSFRDTAKVLRMTRYMVGWSATGCQMGAYEHALAYAQSRMQFGKPIGSFQMVQDLLAKMLGNVTACQCLMLRLAAMGDEGKLLDHHASLAKSFCTVKMRETVGWARELFGANGIVVDYNVARFFADAEALYSYEGTREMQNLIVGKAITGFSAFV</sequence>
<dbReference type="AlphaFoldDB" id="A0A5B0VRV9"/>
<accession>A0A5B0VRV9</accession>
<dbReference type="SUPFAM" id="SSF47203">
    <property type="entry name" value="Acyl-CoA dehydrogenase C-terminal domain-like"/>
    <property type="match status" value="1"/>
</dbReference>
<dbReference type="Gene3D" id="2.40.110.10">
    <property type="entry name" value="Butyryl-CoA Dehydrogenase, subunit A, domain 2"/>
    <property type="match status" value="1"/>
</dbReference>
<dbReference type="PANTHER" id="PTHR43188:SF1">
    <property type="entry name" value="ACYL-COA DEHYDROGENASE"/>
    <property type="match status" value="1"/>
</dbReference>
<keyword evidence="5" id="KW-0560">Oxidoreductase</keyword>
<organism evidence="10 11">
    <name type="scientific">Rhizobium tropici</name>
    <dbReference type="NCBI Taxonomy" id="398"/>
    <lineage>
        <taxon>Bacteria</taxon>
        <taxon>Pseudomonadati</taxon>
        <taxon>Pseudomonadota</taxon>
        <taxon>Alphaproteobacteria</taxon>
        <taxon>Hyphomicrobiales</taxon>
        <taxon>Rhizobiaceae</taxon>
        <taxon>Rhizobium/Agrobacterium group</taxon>
        <taxon>Rhizobium</taxon>
    </lineage>
</organism>
<dbReference type="InterPro" id="IPR006091">
    <property type="entry name" value="Acyl-CoA_Oxase/DH_mid-dom"/>
</dbReference>
<feature type="region of interest" description="Disordered" evidence="6">
    <location>
        <begin position="1"/>
        <end position="20"/>
    </location>
</feature>
<dbReference type="RefSeq" id="WP_149637853.1">
    <property type="nucleotide sequence ID" value="NZ_VNIP01000017.1"/>
</dbReference>
<keyword evidence="3 5" id="KW-0285">Flavoprotein</keyword>
<dbReference type="Gene3D" id="1.20.140.10">
    <property type="entry name" value="Butyryl-CoA Dehydrogenase, subunit A, domain 3"/>
    <property type="match status" value="1"/>
</dbReference>
<name>A0A5B0VRV9_RHITR</name>
<dbReference type="Gene3D" id="1.10.540.10">
    <property type="entry name" value="Acyl-CoA dehydrogenase/oxidase, N-terminal domain"/>
    <property type="match status" value="1"/>
</dbReference>
<dbReference type="InterPro" id="IPR013786">
    <property type="entry name" value="AcylCoA_DH/ox_N"/>
</dbReference>
<feature type="domain" description="Acyl-CoA dehydrogenase/oxidase N-terminal" evidence="9">
    <location>
        <begin position="33"/>
        <end position="142"/>
    </location>
</feature>
<reference evidence="10 11" key="1">
    <citation type="submission" date="2019-07" db="EMBL/GenBank/DDBJ databases">
        <title>The Draft Genome Sequence of Rhizobium tropici SARCC-755 Associated with Superior Nodulation on Pigeonpea (Cajanus cajan (L.) Millsp.).</title>
        <authorList>
            <person name="Bopape F.L."/>
            <person name="Hassen A.I."/>
            <person name="Swanevelder Z.H."/>
            <person name="Gwata E.T."/>
        </authorList>
    </citation>
    <scope>NUCLEOTIDE SEQUENCE [LARGE SCALE GENOMIC DNA]</scope>
    <source>
        <strain evidence="10 11">SARCC-755</strain>
    </source>
</reference>
<evidence type="ECO:0000259" key="9">
    <source>
        <dbReference type="Pfam" id="PF02771"/>
    </source>
</evidence>
<feature type="compositionally biased region" description="Polar residues" evidence="6">
    <location>
        <begin position="1"/>
        <end position="13"/>
    </location>
</feature>
<evidence type="ECO:0000256" key="1">
    <source>
        <dbReference type="ARBA" id="ARBA00001974"/>
    </source>
</evidence>
<comment type="caution">
    <text evidence="10">The sequence shown here is derived from an EMBL/GenBank/DDBJ whole genome shotgun (WGS) entry which is preliminary data.</text>
</comment>
<dbReference type="Proteomes" id="UP000323608">
    <property type="component" value="Unassembled WGS sequence"/>
</dbReference>
<evidence type="ECO:0000313" key="11">
    <source>
        <dbReference type="Proteomes" id="UP000323608"/>
    </source>
</evidence>
<evidence type="ECO:0000259" key="8">
    <source>
        <dbReference type="Pfam" id="PF02770"/>
    </source>
</evidence>
<dbReference type="Pfam" id="PF02771">
    <property type="entry name" value="Acyl-CoA_dh_N"/>
    <property type="match status" value="1"/>
</dbReference>
<evidence type="ECO:0000313" key="10">
    <source>
        <dbReference type="EMBL" id="KAA1176509.1"/>
    </source>
</evidence>
<evidence type="ECO:0000256" key="5">
    <source>
        <dbReference type="RuleBase" id="RU362125"/>
    </source>
</evidence>
<feature type="domain" description="Acyl-CoA oxidase/dehydrogenase middle" evidence="8">
    <location>
        <begin position="146"/>
        <end position="240"/>
    </location>
</feature>
<evidence type="ECO:0000256" key="4">
    <source>
        <dbReference type="ARBA" id="ARBA00022827"/>
    </source>
</evidence>
<protein>
    <submittedName>
        <fullName evidence="10">Acyl-CoA dehydrogenase</fullName>
    </submittedName>
</protein>
<dbReference type="Pfam" id="PF00441">
    <property type="entry name" value="Acyl-CoA_dh_1"/>
    <property type="match status" value="1"/>
</dbReference>
<comment type="similarity">
    <text evidence="2 5">Belongs to the acyl-CoA dehydrogenase family.</text>
</comment>
<dbReference type="InterPro" id="IPR009100">
    <property type="entry name" value="AcylCoA_DH/oxidase_NM_dom_sf"/>
</dbReference>
<dbReference type="PANTHER" id="PTHR43188">
    <property type="entry name" value="ACYL-COENZYME A OXIDASE"/>
    <property type="match status" value="1"/>
</dbReference>
<feature type="domain" description="Acyl-CoA dehydrogenase/oxidase C-terminal" evidence="7">
    <location>
        <begin position="257"/>
        <end position="399"/>
    </location>
</feature>
<dbReference type="InterPro" id="IPR037069">
    <property type="entry name" value="AcylCoA_DH/ox_N_sf"/>
</dbReference>
<dbReference type="GO" id="GO:0003995">
    <property type="term" value="F:acyl-CoA dehydrogenase activity"/>
    <property type="evidence" value="ECO:0007669"/>
    <property type="project" value="InterPro"/>
</dbReference>